<dbReference type="SUPFAM" id="SSF55608">
    <property type="entry name" value="Homing endonucleases"/>
    <property type="match status" value="1"/>
</dbReference>
<gene>
    <name evidence="2" type="primary">lagli-b</name>
</gene>
<evidence type="ECO:0000259" key="1">
    <source>
        <dbReference type="Pfam" id="PF00961"/>
    </source>
</evidence>
<dbReference type="Pfam" id="PF00961">
    <property type="entry name" value="LAGLIDADG_1"/>
    <property type="match status" value="1"/>
</dbReference>
<sequence>MNNIKNRLKCGILSKEYFRNITYLTISRFKVIYNEIIPLFNEYNIKGVKALDFKDFCFFAE</sequence>
<accession>A0A2U8LKU1</accession>
<keyword evidence="2" id="KW-0378">Hydrolase</keyword>
<evidence type="ECO:0000313" key="2">
    <source>
        <dbReference type="EMBL" id="AWL21283.1"/>
    </source>
</evidence>
<dbReference type="Gene3D" id="3.10.28.10">
    <property type="entry name" value="Homing endonucleases"/>
    <property type="match status" value="1"/>
</dbReference>
<dbReference type="InterPro" id="IPR004860">
    <property type="entry name" value="LAGLIDADG_dom"/>
</dbReference>
<dbReference type="GO" id="GO:0004519">
    <property type="term" value="F:endonuclease activity"/>
    <property type="evidence" value="ECO:0007669"/>
    <property type="project" value="UniProtKB-KW"/>
</dbReference>
<feature type="domain" description="Homing endonuclease LAGLIDADG" evidence="1">
    <location>
        <begin position="1"/>
        <end position="57"/>
    </location>
</feature>
<keyword evidence="2" id="KW-0540">Nuclease</keyword>
<keyword evidence="2" id="KW-0496">Mitochondrion</keyword>
<dbReference type="EMBL" id="MG704281">
    <property type="protein sequence ID" value="AWL21283.1"/>
    <property type="molecule type" value="Genomic_DNA"/>
</dbReference>
<dbReference type="AlphaFoldDB" id="A0A2U8LKU1"/>
<geneLocation type="mitochondrion" evidence="2"/>
<organism evidence="2">
    <name type="scientific">Gamarada debralockiae</name>
    <dbReference type="NCBI Taxonomy" id="2037899"/>
    <lineage>
        <taxon>Eukaryota</taxon>
        <taxon>Fungi</taxon>
        <taxon>Dikarya</taxon>
        <taxon>Ascomycota</taxon>
        <taxon>Pezizomycotina</taxon>
        <taxon>Leotiomycetes</taxon>
        <taxon>Helotiales</taxon>
        <taxon>Hyphodiscaceae</taxon>
        <taxon>Gamarada</taxon>
    </lineage>
</organism>
<dbReference type="InterPro" id="IPR027434">
    <property type="entry name" value="Homing_endonucl"/>
</dbReference>
<name>A0A2U8LKU1_9HELO</name>
<reference evidence="2" key="1">
    <citation type="journal article" date="2018" name="Mycorrhiza">
        <title>Gamarada debralockiae gen. nov. sp. nov.-the genome of the most widespread Australian ericoid mycorrhizal fungus.</title>
        <authorList>
            <person name="Midgley D.J."/>
            <person name="Sutcliffe B."/>
            <person name="Greenfield P."/>
            <person name="Tran-Dinh N."/>
        </authorList>
    </citation>
    <scope>NUCLEOTIDE SEQUENCE</scope>
    <source>
        <strain evidence="2">T6G9</strain>
    </source>
</reference>
<proteinExistence type="predicted"/>
<protein>
    <submittedName>
        <fullName evidence="2">LAGLIDADG endonuclease</fullName>
    </submittedName>
</protein>
<keyword evidence="2" id="KW-0255">Endonuclease</keyword>